<dbReference type="AlphaFoldDB" id="A0A0F9A758"/>
<dbReference type="EMBL" id="LAZR01056349">
    <property type="protein sequence ID" value="KKK74379.1"/>
    <property type="molecule type" value="Genomic_DNA"/>
</dbReference>
<reference evidence="1" key="1">
    <citation type="journal article" date="2015" name="Nature">
        <title>Complex archaea that bridge the gap between prokaryotes and eukaryotes.</title>
        <authorList>
            <person name="Spang A."/>
            <person name="Saw J.H."/>
            <person name="Jorgensen S.L."/>
            <person name="Zaremba-Niedzwiedzka K."/>
            <person name="Martijn J."/>
            <person name="Lind A.E."/>
            <person name="van Eijk R."/>
            <person name="Schleper C."/>
            <person name="Guy L."/>
            <person name="Ettema T.J."/>
        </authorList>
    </citation>
    <scope>NUCLEOTIDE SEQUENCE</scope>
</reference>
<sequence length="87" mass="9815">MESGRKFGVLQESATEDLLGELFNRMEHAIFVGLRESVEGNDSYRAMHFWKGNAHMCCGMAFEMGMGALQEMPRWPEDKDGKAIENG</sequence>
<name>A0A0F9A758_9ZZZZ</name>
<gene>
    <name evidence="1" type="ORF">LCGC14_2884360</name>
</gene>
<protein>
    <submittedName>
        <fullName evidence="1">Uncharacterized protein</fullName>
    </submittedName>
</protein>
<proteinExistence type="predicted"/>
<evidence type="ECO:0000313" key="1">
    <source>
        <dbReference type="EMBL" id="KKK74379.1"/>
    </source>
</evidence>
<comment type="caution">
    <text evidence="1">The sequence shown here is derived from an EMBL/GenBank/DDBJ whole genome shotgun (WGS) entry which is preliminary data.</text>
</comment>
<organism evidence="1">
    <name type="scientific">marine sediment metagenome</name>
    <dbReference type="NCBI Taxonomy" id="412755"/>
    <lineage>
        <taxon>unclassified sequences</taxon>
        <taxon>metagenomes</taxon>
        <taxon>ecological metagenomes</taxon>
    </lineage>
</organism>
<accession>A0A0F9A758</accession>